<dbReference type="AlphaFoldDB" id="A0A418Y640"/>
<protein>
    <submittedName>
        <fullName evidence="1">Uncharacterized protein</fullName>
    </submittedName>
</protein>
<keyword evidence="2" id="KW-1185">Reference proteome</keyword>
<accession>A0A418Y640</accession>
<dbReference type="Proteomes" id="UP000284006">
    <property type="component" value="Unassembled WGS sequence"/>
</dbReference>
<dbReference type="EMBL" id="QYUP01000052">
    <property type="protein sequence ID" value="RJG22858.1"/>
    <property type="molecule type" value="Genomic_DNA"/>
</dbReference>
<organism evidence="1 2">
    <name type="scientific">Massilia cavernae</name>
    <dbReference type="NCBI Taxonomy" id="2320864"/>
    <lineage>
        <taxon>Bacteria</taxon>
        <taxon>Pseudomonadati</taxon>
        <taxon>Pseudomonadota</taxon>
        <taxon>Betaproteobacteria</taxon>
        <taxon>Burkholderiales</taxon>
        <taxon>Oxalobacteraceae</taxon>
        <taxon>Telluria group</taxon>
        <taxon>Massilia</taxon>
    </lineage>
</organism>
<evidence type="ECO:0000313" key="2">
    <source>
        <dbReference type="Proteomes" id="UP000284006"/>
    </source>
</evidence>
<proteinExistence type="predicted"/>
<reference evidence="1 2" key="1">
    <citation type="submission" date="2018-09" db="EMBL/GenBank/DDBJ databases">
        <authorList>
            <person name="Zhu H."/>
        </authorList>
    </citation>
    <scope>NUCLEOTIDE SEQUENCE [LARGE SCALE GENOMIC DNA]</scope>
    <source>
        <strain evidence="1 2">K1S02-61</strain>
    </source>
</reference>
<dbReference type="RefSeq" id="WP_119809755.1">
    <property type="nucleotide sequence ID" value="NZ_QYUP01000052.1"/>
</dbReference>
<comment type="caution">
    <text evidence="1">The sequence shown here is derived from an EMBL/GenBank/DDBJ whole genome shotgun (WGS) entry which is preliminary data.</text>
</comment>
<sequence length="150" mass="16974">MQKVFNDADFRQFNSWMNLLARNERYAWMRKVLLERDAATASAGAPSVHRFVKVELLQAEWKSLQDGGPPTPKLTLQRGYDANPADLYTLVGPFAPKLSMYGLLHEKIEVGNSKKTKDLRERFLLVALACEELNELVNRAMHSIAARQAG</sequence>
<evidence type="ECO:0000313" key="1">
    <source>
        <dbReference type="EMBL" id="RJG22858.1"/>
    </source>
</evidence>
<gene>
    <name evidence="1" type="ORF">D3872_04980</name>
</gene>
<name>A0A418Y640_9BURK</name>